<gene>
    <name evidence="1" type="ORF">GAO09_08430</name>
</gene>
<reference evidence="1 2" key="1">
    <citation type="submission" date="2019-11" db="EMBL/GenBank/DDBJ databases">
        <title>Genome analysis of Rhizobacterium cereale a novel genus and species isolated from maize roots in North Spain.</title>
        <authorList>
            <person name="Menendez E."/>
            <person name="Flores-Felix J.D."/>
            <person name="Ramirez-Bahena M.-H."/>
            <person name="Igual J.M."/>
            <person name="Garcia-Fraile P."/>
            <person name="Peix A."/>
            <person name="Velazquez E."/>
        </authorList>
    </citation>
    <scope>NUCLEOTIDE SEQUENCE [LARGE SCALE GENOMIC DNA]</scope>
    <source>
        <strain evidence="1 2">RZME27</strain>
    </source>
</reference>
<name>A0A6A8ABA4_9HYPH</name>
<evidence type="ECO:0000313" key="2">
    <source>
        <dbReference type="Proteomes" id="UP000435138"/>
    </source>
</evidence>
<dbReference type="EMBL" id="WIXI01000039">
    <property type="protein sequence ID" value="MQY46081.1"/>
    <property type="molecule type" value="Genomic_DNA"/>
</dbReference>
<dbReference type="Proteomes" id="UP000435138">
    <property type="component" value="Unassembled WGS sequence"/>
</dbReference>
<dbReference type="AlphaFoldDB" id="A0A6A8ABA4"/>
<accession>A0A6A8ABA4</accession>
<organism evidence="1 2">
    <name type="scientific">Endobacterium cereale</name>
    <dbReference type="NCBI Taxonomy" id="2663029"/>
    <lineage>
        <taxon>Bacteria</taxon>
        <taxon>Pseudomonadati</taxon>
        <taxon>Pseudomonadota</taxon>
        <taxon>Alphaproteobacteria</taxon>
        <taxon>Hyphomicrobiales</taxon>
        <taxon>Rhizobiaceae</taxon>
        <taxon>Endobacterium</taxon>
    </lineage>
</organism>
<sequence>MTVANGDAIGTAGIALNIGVTAADTGAVTAAIVSNAKVTAATATVTTMRQVFSDS</sequence>
<comment type="caution">
    <text evidence="1">The sequence shown here is derived from an EMBL/GenBank/DDBJ whole genome shotgun (WGS) entry which is preliminary data.</text>
</comment>
<keyword evidence="2" id="KW-1185">Reference proteome</keyword>
<protein>
    <submittedName>
        <fullName evidence="1">Uncharacterized protein</fullName>
    </submittedName>
</protein>
<dbReference type="RefSeq" id="WP_153353586.1">
    <property type="nucleotide sequence ID" value="NZ_JAYKOO010000012.1"/>
</dbReference>
<evidence type="ECO:0000313" key="1">
    <source>
        <dbReference type="EMBL" id="MQY46081.1"/>
    </source>
</evidence>
<proteinExistence type="predicted"/>